<evidence type="ECO:0000313" key="1">
    <source>
        <dbReference type="EMBL" id="MFD2545600.1"/>
    </source>
</evidence>
<accession>A0ABW5KCD0</accession>
<evidence type="ECO:0000313" key="2">
    <source>
        <dbReference type="Proteomes" id="UP001597394"/>
    </source>
</evidence>
<sequence>MKNNILSPTILIIAGTFISTSCTTNQLPRVKDPTYQAYDISGERGYHVAFELSHDSIQATALIINRIQQSISNENKVGLKYNVNVISQSKKILGFKPKVTNQENGILFKTDTTEVFKPVDFKLLSK</sequence>
<organism evidence="1 2">
    <name type="scientific">Kaistella montana</name>
    <dbReference type="NCBI Taxonomy" id="1849733"/>
    <lineage>
        <taxon>Bacteria</taxon>
        <taxon>Pseudomonadati</taxon>
        <taxon>Bacteroidota</taxon>
        <taxon>Flavobacteriia</taxon>
        <taxon>Flavobacteriales</taxon>
        <taxon>Weeksellaceae</taxon>
        <taxon>Chryseobacterium group</taxon>
        <taxon>Kaistella</taxon>
    </lineage>
</organism>
<evidence type="ECO:0008006" key="3">
    <source>
        <dbReference type="Google" id="ProtNLM"/>
    </source>
</evidence>
<dbReference type="Proteomes" id="UP001597394">
    <property type="component" value="Unassembled WGS sequence"/>
</dbReference>
<protein>
    <recommendedName>
        <fullName evidence="3">Lipoprotein</fullName>
    </recommendedName>
</protein>
<gene>
    <name evidence="1" type="ORF">ACFSO8_09020</name>
</gene>
<name>A0ABW5KCD0_9FLAO</name>
<reference evidence="2" key="1">
    <citation type="journal article" date="2019" name="Int. J. Syst. Evol. Microbiol.">
        <title>The Global Catalogue of Microorganisms (GCM) 10K type strain sequencing project: providing services to taxonomists for standard genome sequencing and annotation.</title>
        <authorList>
            <consortium name="The Broad Institute Genomics Platform"/>
            <consortium name="The Broad Institute Genome Sequencing Center for Infectious Disease"/>
            <person name="Wu L."/>
            <person name="Ma J."/>
        </authorList>
    </citation>
    <scope>NUCLEOTIDE SEQUENCE [LARGE SCALE GENOMIC DNA]</scope>
    <source>
        <strain evidence="2">KCTC 52204</strain>
    </source>
</reference>
<proteinExistence type="predicted"/>
<dbReference type="RefSeq" id="WP_255929979.1">
    <property type="nucleotide sequence ID" value="NZ_JANFQP010000002.1"/>
</dbReference>
<dbReference type="EMBL" id="JBHULG010000002">
    <property type="protein sequence ID" value="MFD2545600.1"/>
    <property type="molecule type" value="Genomic_DNA"/>
</dbReference>
<comment type="caution">
    <text evidence="1">The sequence shown here is derived from an EMBL/GenBank/DDBJ whole genome shotgun (WGS) entry which is preliminary data.</text>
</comment>
<keyword evidence="2" id="KW-1185">Reference proteome</keyword>
<dbReference type="PROSITE" id="PS51257">
    <property type="entry name" value="PROKAR_LIPOPROTEIN"/>
    <property type="match status" value="1"/>
</dbReference>